<evidence type="ECO:0000313" key="2">
    <source>
        <dbReference type="EMBL" id="GAA4014434.1"/>
    </source>
</evidence>
<dbReference type="PANTHER" id="PTHR48098:SF6">
    <property type="entry name" value="FERRI-BACILLIBACTIN ESTERASE BESA"/>
    <property type="match status" value="1"/>
</dbReference>
<name>A0ABP7SP85_9BACT</name>
<feature type="signal peptide" evidence="1">
    <location>
        <begin position="1"/>
        <end position="20"/>
    </location>
</feature>
<dbReference type="Pfam" id="PF00756">
    <property type="entry name" value="Esterase"/>
    <property type="match status" value="1"/>
</dbReference>
<dbReference type="SUPFAM" id="SSF53474">
    <property type="entry name" value="alpha/beta-Hydrolases"/>
    <property type="match status" value="1"/>
</dbReference>
<accession>A0ABP7SP85</accession>
<organism evidence="2 3">
    <name type="scientific">Hymenobacter fastidiosus</name>
    <dbReference type="NCBI Taxonomy" id="486264"/>
    <lineage>
        <taxon>Bacteria</taxon>
        <taxon>Pseudomonadati</taxon>
        <taxon>Bacteroidota</taxon>
        <taxon>Cytophagia</taxon>
        <taxon>Cytophagales</taxon>
        <taxon>Hymenobacteraceae</taxon>
        <taxon>Hymenobacter</taxon>
    </lineage>
</organism>
<dbReference type="GO" id="GO:0016787">
    <property type="term" value="F:hydrolase activity"/>
    <property type="evidence" value="ECO:0007669"/>
    <property type="project" value="UniProtKB-KW"/>
</dbReference>
<keyword evidence="1" id="KW-0732">Signal</keyword>
<gene>
    <name evidence="2" type="ORF">GCM10022408_29560</name>
</gene>
<dbReference type="InterPro" id="IPR000801">
    <property type="entry name" value="Esterase-like"/>
</dbReference>
<dbReference type="PANTHER" id="PTHR48098">
    <property type="entry name" value="ENTEROCHELIN ESTERASE-RELATED"/>
    <property type="match status" value="1"/>
</dbReference>
<dbReference type="EMBL" id="BAABDJ010000035">
    <property type="protein sequence ID" value="GAA4014434.1"/>
    <property type="molecule type" value="Genomic_DNA"/>
</dbReference>
<dbReference type="InterPro" id="IPR029058">
    <property type="entry name" value="AB_hydrolase_fold"/>
</dbReference>
<feature type="chain" id="PRO_5046296577" evidence="1">
    <location>
        <begin position="21"/>
        <end position="313"/>
    </location>
</feature>
<keyword evidence="2" id="KW-0378">Hydrolase</keyword>
<dbReference type="Proteomes" id="UP001500567">
    <property type="component" value="Unassembled WGS sequence"/>
</dbReference>
<protein>
    <submittedName>
        <fullName evidence="2">Alpha/beta hydrolase-fold protein</fullName>
    </submittedName>
</protein>
<evidence type="ECO:0000313" key="3">
    <source>
        <dbReference type="Proteomes" id="UP001500567"/>
    </source>
</evidence>
<dbReference type="RefSeq" id="WP_345074044.1">
    <property type="nucleotide sequence ID" value="NZ_BAABDJ010000035.1"/>
</dbReference>
<proteinExistence type="predicted"/>
<reference evidence="3" key="1">
    <citation type="journal article" date="2019" name="Int. J. Syst. Evol. Microbiol.">
        <title>The Global Catalogue of Microorganisms (GCM) 10K type strain sequencing project: providing services to taxonomists for standard genome sequencing and annotation.</title>
        <authorList>
            <consortium name="The Broad Institute Genomics Platform"/>
            <consortium name="The Broad Institute Genome Sequencing Center for Infectious Disease"/>
            <person name="Wu L."/>
            <person name="Ma J."/>
        </authorList>
    </citation>
    <scope>NUCLEOTIDE SEQUENCE [LARGE SCALE GENOMIC DNA]</scope>
    <source>
        <strain evidence="3">JCM 17224</strain>
    </source>
</reference>
<evidence type="ECO:0000256" key="1">
    <source>
        <dbReference type="SAM" id="SignalP"/>
    </source>
</evidence>
<dbReference type="InterPro" id="IPR050583">
    <property type="entry name" value="Mycobacterial_A85_antigen"/>
</dbReference>
<comment type="caution">
    <text evidence="2">The sequence shown here is derived from an EMBL/GenBank/DDBJ whole genome shotgun (WGS) entry which is preliminary data.</text>
</comment>
<keyword evidence="3" id="KW-1185">Reference proteome</keyword>
<sequence>MTNRLLLLFALLGLALTAAGQSAVSSGRLELLPAFPSKFVPPRSVEVWLPEGYVAGQRYPVLYMHDGQNLFDPKAASYGMAWEVDSVLARLNQAGQTRPCIVVGISNTSRRFQEYTPAKPYAALPAATRARLELERSGPPLSDDYLRFVVQELKPYIDQHYRTRPRRADTFIAGSSMGGLISLYALLEYPRVFGGAACLSTHWPLSLKENRPDFTTAMLAYLHQTLPRRRKPRLYFDYGTTTLDARYEPHQLRVDSLLQAHGYDAPYRLTRKYVGAAHNETAWKRRFAVPATFLLAPRQPVHQDTGNHPRKRQ</sequence>
<dbReference type="Gene3D" id="3.40.50.1820">
    <property type="entry name" value="alpha/beta hydrolase"/>
    <property type="match status" value="1"/>
</dbReference>